<gene>
    <name evidence="7" type="ORF">SAMN05421825_2863</name>
</gene>
<evidence type="ECO:0000259" key="6">
    <source>
        <dbReference type="Pfam" id="PF00881"/>
    </source>
</evidence>
<keyword evidence="5" id="KW-0560">Oxidoreductase</keyword>
<evidence type="ECO:0000256" key="1">
    <source>
        <dbReference type="ARBA" id="ARBA00001917"/>
    </source>
</evidence>
<organism evidence="7 8">
    <name type="scientific">Epilithonimonas hungarica</name>
    <dbReference type="NCBI Taxonomy" id="454006"/>
    <lineage>
        <taxon>Bacteria</taxon>
        <taxon>Pseudomonadati</taxon>
        <taxon>Bacteroidota</taxon>
        <taxon>Flavobacteriia</taxon>
        <taxon>Flavobacteriales</taxon>
        <taxon>Weeksellaceae</taxon>
        <taxon>Chryseobacterium group</taxon>
        <taxon>Epilithonimonas</taxon>
    </lineage>
</organism>
<name>A0A1G7S3P4_9FLAO</name>
<dbReference type="InterPro" id="IPR000415">
    <property type="entry name" value="Nitroreductase-like"/>
</dbReference>
<evidence type="ECO:0000313" key="8">
    <source>
        <dbReference type="Proteomes" id="UP000199203"/>
    </source>
</evidence>
<dbReference type="OrthoDB" id="9809288at2"/>
<comment type="cofactor">
    <cofactor evidence="1">
        <name>FMN</name>
        <dbReference type="ChEBI" id="CHEBI:58210"/>
    </cofactor>
</comment>
<dbReference type="SUPFAM" id="SSF55469">
    <property type="entry name" value="FMN-dependent nitroreductase-like"/>
    <property type="match status" value="1"/>
</dbReference>
<proteinExistence type="inferred from homology"/>
<dbReference type="PANTHER" id="PTHR43673:SF2">
    <property type="entry name" value="NITROREDUCTASE"/>
    <property type="match status" value="1"/>
</dbReference>
<reference evidence="8" key="1">
    <citation type="submission" date="2016-10" db="EMBL/GenBank/DDBJ databases">
        <authorList>
            <person name="Varghese N."/>
            <person name="Submissions S."/>
        </authorList>
    </citation>
    <scope>NUCLEOTIDE SEQUENCE [LARGE SCALE GENOMIC DNA]</scope>
    <source>
        <strain evidence="8">DSM 19684</strain>
    </source>
</reference>
<evidence type="ECO:0000256" key="3">
    <source>
        <dbReference type="ARBA" id="ARBA00022630"/>
    </source>
</evidence>
<dbReference type="EMBL" id="FNBH01000003">
    <property type="protein sequence ID" value="SDG17675.1"/>
    <property type="molecule type" value="Genomic_DNA"/>
</dbReference>
<dbReference type="STRING" id="454006.SAMN05421825_2863"/>
<feature type="domain" description="Nitroreductase" evidence="6">
    <location>
        <begin position="7"/>
        <end position="184"/>
    </location>
</feature>
<evidence type="ECO:0000256" key="5">
    <source>
        <dbReference type="ARBA" id="ARBA00023002"/>
    </source>
</evidence>
<sequence length="232" mass="26661">MALIEDLKWRYATKKMNGQKIPKEKLDYILEAARLAPSSSGLQQYKIIVISDRALLEKIKGFSYHQSQITDCSHLLIWIAWDGYSDDRIEGVFNDMMDERNLPHNTMDSYRKTILNLYEEAGQEWQAHHAAKQSYISFAMAIAAAAEQKVDATPMEGFIAEKLDELLNLKGSGYKSTVILPLGYRQTENDWLVNMKKFRIPKDKFIVEMTIDDASDIAEPPMEQTLDDFTQK</sequence>
<accession>A0A1G7S3P4</accession>
<evidence type="ECO:0000256" key="2">
    <source>
        <dbReference type="ARBA" id="ARBA00007118"/>
    </source>
</evidence>
<protein>
    <submittedName>
        <fullName evidence="7">Nitroreductase</fullName>
    </submittedName>
</protein>
<keyword evidence="4" id="KW-0288">FMN</keyword>
<comment type="similarity">
    <text evidence="2">Belongs to the nitroreductase family.</text>
</comment>
<evidence type="ECO:0000256" key="4">
    <source>
        <dbReference type="ARBA" id="ARBA00022643"/>
    </source>
</evidence>
<dbReference type="AlphaFoldDB" id="A0A1G7S3P4"/>
<dbReference type="GO" id="GO:0016491">
    <property type="term" value="F:oxidoreductase activity"/>
    <property type="evidence" value="ECO:0007669"/>
    <property type="project" value="UniProtKB-KW"/>
</dbReference>
<dbReference type="RefSeq" id="WP_089874091.1">
    <property type="nucleotide sequence ID" value="NZ_FNBH01000003.1"/>
</dbReference>
<dbReference type="Proteomes" id="UP000199203">
    <property type="component" value="Unassembled WGS sequence"/>
</dbReference>
<dbReference type="InterPro" id="IPR029479">
    <property type="entry name" value="Nitroreductase"/>
</dbReference>
<evidence type="ECO:0000313" key="7">
    <source>
        <dbReference type="EMBL" id="SDG17675.1"/>
    </source>
</evidence>
<dbReference type="PANTHER" id="PTHR43673">
    <property type="entry name" value="NAD(P)H NITROREDUCTASE YDGI-RELATED"/>
    <property type="match status" value="1"/>
</dbReference>
<keyword evidence="3" id="KW-0285">Flavoprotein</keyword>
<keyword evidence="8" id="KW-1185">Reference proteome</keyword>
<dbReference type="Pfam" id="PF00881">
    <property type="entry name" value="Nitroreductase"/>
    <property type="match status" value="1"/>
</dbReference>
<dbReference type="Gene3D" id="3.40.109.10">
    <property type="entry name" value="NADH Oxidase"/>
    <property type="match status" value="1"/>
</dbReference>